<dbReference type="PANTHER" id="PTHR47151:SF2">
    <property type="entry name" value="AMINO ACID BINDING PROTEIN"/>
    <property type="match status" value="1"/>
</dbReference>
<feature type="chain" id="PRO_5024373093" evidence="5">
    <location>
        <begin position="25"/>
        <end position="383"/>
    </location>
</feature>
<evidence type="ECO:0000256" key="2">
    <source>
        <dbReference type="ARBA" id="ARBA00022448"/>
    </source>
</evidence>
<protein>
    <submittedName>
        <fullName evidence="7">ABC transporter substrate-binding protein</fullName>
    </submittedName>
</protein>
<dbReference type="KEGG" id="dwd:DSCW_43610"/>
<dbReference type="CDD" id="cd19981">
    <property type="entry name" value="PBP1_ABC_HAAT-like"/>
    <property type="match status" value="1"/>
</dbReference>
<keyword evidence="8" id="KW-1185">Reference proteome</keyword>
<dbReference type="Pfam" id="PF13458">
    <property type="entry name" value="Peripla_BP_6"/>
    <property type="match status" value="1"/>
</dbReference>
<dbReference type="SUPFAM" id="SSF53822">
    <property type="entry name" value="Periplasmic binding protein-like I"/>
    <property type="match status" value="1"/>
</dbReference>
<name>A0A5K7ZEW4_9BACT</name>
<accession>A0A5K7ZEW4</accession>
<dbReference type="PANTHER" id="PTHR47151">
    <property type="entry name" value="LEU/ILE/VAL-BINDING ABC TRANSPORTER SUBUNIT"/>
    <property type="match status" value="1"/>
</dbReference>
<dbReference type="RefSeq" id="WP_155305742.1">
    <property type="nucleotide sequence ID" value="NZ_AP021875.1"/>
</dbReference>
<dbReference type="InterPro" id="IPR000709">
    <property type="entry name" value="Leu_Ile_Val-bd"/>
</dbReference>
<evidence type="ECO:0000256" key="1">
    <source>
        <dbReference type="ARBA" id="ARBA00010062"/>
    </source>
</evidence>
<proteinExistence type="inferred from homology"/>
<feature type="signal peptide" evidence="5">
    <location>
        <begin position="1"/>
        <end position="24"/>
    </location>
</feature>
<dbReference type="GO" id="GO:0006865">
    <property type="term" value="P:amino acid transport"/>
    <property type="evidence" value="ECO:0007669"/>
    <property type="project" value="UniProtKB-KW"/>
</dbReference>
<gene>
    <name evidence="7" type="ORF">DSCW_43610</name>
</gene>
<evidence type="ECO:0000313" key="8">
    <source>
        <dbReference type="Proteomes" id="UP000427769"/>
    </source>
</evidence>
<dbReference type="PRINTS" id="PR00337">
    <property type="entry name" value="LEUILEVALBP"/>
</dbReference>
<dbReference type="AlphaFoldDB" id="A0A5K7ZEW4"/>
<comment type="similarity">
    <text evidence="1">Belongs to the leucine-binding protein family.</text>
</comment>
<keyword evidence="2" id="KW-0813">Transport</keyword>
<evidence type="ECO:0000256" key="3">
    <source>
        <dbReference type="ARBA" id="ARBA00022729"/>
    </source>
</evidence>
<dbReference type="InterPro" id="IPR028082">
    <property type="entry name" value="Peripla_BP_I"/>
</dbReference>
<reference evidence="7 8" key="1">
    <citation type="submission" date="2019-11" db="EMBL/GenBank/DDBJ databases">
        <title>Comparative genomics of hydrocarbon-degrading Desulfosarcina strains.</title>
        <authorList>
            <person name="Watanabe M."/>
            <person name="Kojima H."/>
            <person name="Fukui M."/>
        </authorList>
    </citation>
    <scope>NUCLEOTIDE SEQUENCE [LARGE SCALE GENOMIC DNA]</scope>
    <source>
        <strain evidence="7 8">PP31</strain>
    </source>
</reference>
<dbReference type="OrthoDB" id="9772589at2"/>
<evidence type="ECO:0000313" key="7">
    <source>
        <dbReference type="EMBL" id="BBO76944.1"/>
    </source>
</evidence>
<sequence length="383" mass="40088">MVKKIGICALAVFLVAGLSGMATATDTIKIGFHAPLTGFAASDGKSSTEGAKLAVNQVNAAGGVLGKQLELVIYDDQAKPAQSIPIANKLIGQDKVVVGISGSYSGATRSAAGVFQEAKIPYISAYAIHPDITRAGEYVFRTSFLGEVQGRAGAKLLGDMMGKKKVVIITLQNDFGKSLAAGFKEKAADYGINIVNEYQYSIKDRQFGSIVAKVRADNPDAIYASGYYFTAGPLVSQLRAAGVTCPIIGQEGYDSQKFIEIAGSAAEGIIITTSLDRDSKVPETADFIAAFEKQAGFKSDMVAASGHTAVMVAADAIKRAGSTDPAKVLAAIQATDLKVSTGTIKFNALGEVMKAVQVQVVKDGNWHHYDVIDDPALLAPPAE</sequence>
<evidence type="ECO:0000259" key="6">
    <source>
        <dbReference type="Pfam" id="PF13458"/>
    </source>
</evidence>
<keyword evidence="3 5" id="KW-0732">Signal</keyword>
<dbReference type="InterPro" id="IPR028081">
    <property type="entry name" value="Leu-bd"/>
</dbReference>
<evidence type="ECO:0000256" key="5">
    <source>
        <dbReference type="SAM" id="SignalP"/>
    </source>
</evidence>
<keyword evidence="4" id="KW-0029">Amino-acid transport</keyword>
<dbReference type="Proteomes" id="UP000427769">
    <property type="component" value="Chromosome"/>
</dbReference>
<evidence type="ECO:0000256" key="4">
    <source>
        <dbReference type="ARBA" id="ARBA00022970"/>
    </source>
</evidence>
<feature type="domain" description="Leucine-binding protein" evidence="6">
    <location>
        <begin position="27"/>
        <end position="364"/>
    </location>
</feature>
<organism evidence="7 8">
    <name type="scientific">Desulfosarcina widdelii</name>
    <dbReference type="NCBI Taxonomy" id="947919"/>
    <lineage>
        <taxon>Bacteria</taxon>
        <taxon>Pseudomonadati</taxon>
        <taxon>Thermodesulfobacteriota</taxon>
        <taxon>Desulfobacteria</taxon>
        <taxon>Desulfobacterales</taxon>
        <taxon>Desulfosarcinaceae</taxon>
        <taxon>Desulfosarcina</taxon>
    </lineage>
</organism>
<dbReference type="EMBL" id="AP021875">
    <property type="protein sequence ID" value="BBO76944.1"/>
    <property type="molecule type" value="Genomic_DNA"/>
</dbReference>
<dbReference type="Gene3D" id="3.40.50.2300">
    <property type="match status" value="2"/>
</dbReference>